<keyword evidence="3" id="KW-1185">Reference proteome</keyword>
<evidence type="ECO:0000256" key="1">
    <source>
        <dbReference type="SAM" id="MobiDB-lite"/>
    </source>
</evidence>
<dbReference type="HOGENOM" id="CLU_602827_0_0_1"/>
<dbReference type="InParanoid" id="A0A0C3GNR2"/>
<protein>
    <submittedName>
        <fullName evidence="2">Uncharacterized protein</fullName>
    </submittedName>
</protein>
<dbReference type="AlphaFoldDB" id="A0A0C3GNR2"/>
<gene>
    <name evidence="2" type="ORF">OIDMADRAFT_147199</name>
</gene>
<proteinExistence type="predicted"/>
<reference evidence="3" key="2">
    <citation type="submission" date="2015-01" db="EMBL/GenBank/DDBJ databases">
        <title>Evolutionary Origins and Diversification of the Mycorrhizal Mutualists.</title>
        <authorList>
            <consortium name="DOE Joint Genome Institute"/>
            <consortium name="Mycorrhizal Genomics Consortium"/>
            <person name="Kohler A."/>
            <person name="Kuo A."/>
            <person name="Nagy L.G."/>
            <person name="Floudas D."/>
            <person name="Copeland A."/>
            <person name="Barry K.W."/>
            <person name="Cichocki N."/>
            <person name="Veneault-Fourrey C."/>
            <person name="LaButti K."/>
            <person name="Lindquist E.A."/>
            <person name="Lipzen A."/>
            <person name="Lundell T."/>
            <person name="Morin E."/>
            <person name="Murat C."/>
            <person name="Riley R."/>
            <person name="Ohm R."/>
            <person name="Sun H."/>
            <person name="Tunlid A."/>
            <person name="Henrissat B."/>
            <person name="Grigoriev I.V."/>
            <person name="Hibbett D.S."/>
            <person name="Martin F."/>
        </authorList>
    </citation>
    <scope>NUCLEOTIDE SEQUENCE [LARGE SCALE GENOMIC DNA]</scope>
    <source>
        <strain evidence="3">Zn</strain>
    </source>
</reference>
<dbReference type="EMBL" id="KN832881">
    <property type="protein sequence ID" value="KIM97655.1"/>
    <property type="molecule type" value="Genomic_DNA"/>
</dbReference>
<accession>A0A0C3GNR2</accession>
<sequence>MAFTIRVQSKYYPQAEICTVFTPKRQSPTEHLKVLRHPNPEFSNTTPYLSPALHNASDTWVRYLRSQVHLFMDEFGDYKNQRLLMGKSVQERKEINEWCNNLKEKAKEFIITVYDDEVAAKEELYLAAQADNFASQGWSANYEYGDGQFDSAINSLAEYFEAQEAQVNGGVDDWSADFKFPDEDVELSGQQQADDDEDLCATPRSTSSCSSLSTEYDPLFDEDENSYYKDEIITNYSCDGALEQANECVDSAQASCTMAITDGEVYLNEEVSPNKDISPREEVIHRSHGIQVTSSASESKKDLKGKEKKRQRRLVKAERLLSSAWRYLESDGKWLTQCSWLPIKSNFRPETVKEIASESSVPFIQLTTPEDDVCELIECQQLLPEDYYEYVNERQAAQARLARRVKKYRDKYETYSEYCRRLKKEEWWCTKEKETAKEMMEQEAILSSFAGHDQ</sequence>
<feature type="region of interest" description="Disordered" evidence="1">
    <location>
        <begin position="186"/>
        <end position="206"/>
    </location>
</feature>
<evidence type="ECO:0000313" key="3">
    <source>
        <dbReference type="Proteomes" id="UP000054321"/>
    </source>
</evidence>
<reference evidence="2 3" key="1">
    <citation type="submission" date="2014-04" db="EMBL/GenBank/DDBJ databases">
        <authorList>
            <consortium name="DOE Joint Genome Institute"/>
            <person name="Kuo A."/>
            <person name="Martino E."/>
            <person name="Perotto S."/>
            <person name="Kohler A."/>
            <person name="Nagy L.G."/>
            <person name="Floudas D."/>
            <person name="Copeland A."/>
            <person name="Barry K.W."/>
            <person name="Cichocki N."/>
            <person name="Veneault-Fourrey C."/>
            <person name="LaButti K."/>
            <person name="Lindquist E.A."/>
            <person name="Lipzen A."/>
            <person name="Lundell T."/>
            <person name="Morin E."/>
            <person name="Murat C."/>
            <person name="Sun H."/>
            <person name="Tunlid A."/>
            <person name="Henrissat B."/>
            <person name="Grigoriev I.V."/>
            <person name="Hibbett D.S."/>
            <person name="Martin F."/>
            <person name="Nordberg H.P."/>
            <person name="Cantor M.N."/>
            <person name="Hua S.X."/>
        </authorList>
    </citation>
    <scope>NUCLEOTIDE SEQUENCE [LARGE SCALE GENOMIC DNA]</scope>
    <source>
        <strain evidence="2 3">Zn</strain>
    </source>
</reference>
<feature type="region of interest" description="Disordered" evidence="1">
    <location>
        <begin position="278"/>
        <end position="309"/>
    </location>
</feature>
<evidence type="ECO:0000313" key="2">
    <source>
        <dbReference type="EMBL" id="KIM97655.1"/>
    </source>
</evidence>
<dbReference type="Proteomes" id="UP000054321">
    <property type="component" value="Unassembled WGS sequence"/>
</dbReference>
<organism evidence="2 3">
    <name type="scientific">Oidiodendron maius (strain Zn)</name>
    <dbReference type="NCBI Taxonomy" id="913774"/>
    <lineage>
        <taxon>Eukaryota</taxon>
        <taxon>Fungi</taxon>
        <taxon>Dikarya</taxon>
        <taxon>Ascomycota</taxon>
        <taxon>Pezizomycotina</taxon>
        <taxon>Leotiomycetes</taxon>
        <taxon>Leotiomycetes incertae sedis</taxon>
        <taxon>Myxotrichaceae</taxon>
        <taxon>Oidiodendron</taxon>
    </lineage>
</organism>
<dbReference type="OrthoDB" id="3531077at2759"/>
<name>A0A0C3GNR2_OIDMZ</name>